<feature type="compositionally biased region" description="Polar residues" evidence="1">
    <location>
        <begin position="85"/>
        <end position="106"/>
    </location>
</feature>
<dbReference type="Proteomes" id="UP000807353">
    <property type="component" value="Unassembled WGS sequence"/>
</dbReference>
<keyword evidence="3" id="KW-1185">Reference proteome</keyword>
<name>A0A9P6CNY1_9AGAR</name>
<reference evidence="2" key="1">
    <citation type="submission" date="2020-11" db="EMBL/GenBank/DDBJ databases">
        <authorList>
            <consortium name="DOE Joint Genome Institute"/>
            <person name="Ahrendt S."/>
            <person name="Riley R."/>
            <person name="Andreopoulos W."/>
            <person name="Labutti K."/>
            <person name="Pangilinan J."/>
            <person name="Ruiz-Duenas F.J."/>
            <person name="Barrasa J.M."/>
            <person name="Sanchez-Garcia M."/>
            <person name="Camarero S."/>
            <person name="Miyauchi S."/>
            <person name="Serrano A."/>
            <person name="Linde D."/>
            <person name="Babiker R."/>
            <person name="Drula E."/>
            <person name="Ayuso-Fernandez I."/>
            <person name="Pacheco R."/>
            <person name="Padilla G."/>
            <person name="Ferreira P."/>
            <person name="Barriuso J."/>
            <person name="Kellner H."/>
            <person name="Castanera R."/>
            <person name="Alfaro M."/>
            <person name="Ramirez L."/>
            <person name="Pisabarro A.G."/>
            <person name="Kuo A."/>
            <person name="Tritt A."/>
            <person name="Lipzen A."/>
            <person name="He G."/>
            <person name="Yan M."/>
            <person name="Ng V."/>
            <person name="Cullen D."/>
            <person name="Martin F."/>
            <person name="Rosso M.-N."/>
            <person name="Henrissat B."/>
            <person name="Hibbett D."/>
            <person name="Martinez A.T."/>
            <person name="Grigoriev I.V."/>
        </authorList>
    </citation>
    <scope>NUCLEOTIDE SEQUENCE</scope>
    <source>
        <strain evidence="2">CBS 247.69</strain>
    </source>
</reference>
<proteinExistence type="predicted"/>
<evidence type="ECO:0000313" key="2">
    <source>
        <dbReference type="EMBL" id="KAF9467123.1"/>
    </source>
</evidence>
<accession>A0A9P6CNY1</accession>
<gene>
    <name evidence="2" type="ORF">BDZ94DRAFT_1305617</name>
</gene>
<protein>
    <submittedName>
        <fullName evidence="2">Uncharacterized protein</fullName>
    </submittedName>
</protein>
<dbReference type="EMBL" id="MU150238">
    <property type="protein sequence ID" value="KAF9467123.1"/>
    <property type="molecule type" value="Genomic_DNA"/>
</dbReference>
<evidence type="ECO:0000313" key="3">
    <source>
        <dbReference type="Proteomes" id="UP000807353"/>
    </source>
</evidence>
<evidence type="ECO:0000256" key="1">
    <source>
        <dbReference type="SAM" id="MobiDB-lite"/>
    </source>
</evidence>
<dbReference type="AlphaFoldDB" id="A0A9P6CNY1"/>
<feature type="region of interest" description="Disordered" evidence="1">
    <location>
        <begin position="24"/>
        <end position="126"/>
    </location>
</feature>
<comment type="caution">
    <text evidence="2">The sequence shown here is derived from an EMBL/GenBank/DDBJ whole genome shotgun (WGS) entry which is preliminary data.</text>
</comment>
<organism evidence="2 3">
    <name type="scientific">Collybia nuda</name>
    <dbReference type="NCBI Taxonomy" id="64659"/>
    <lineage>
        <taxon>Eukaryota</taxon>
        <taxon>Fungi</taxon>
        <taxon>Dikarya</taxon>
        <taxon>Basidiomycota</taxon>
        <taxon>Agaricomycotina</taxon>
        <taxon>Agaricomycetes</taxon>
        <taxon>Agaricomycetidae</taxon>
        <taxon>Agaricales</taxon>
        <taxon>Tricholomatineae</taxon>
        <taxon>Clitocybaceae</taxon>
        <taxon>Collybia</taxon>
    </lineage>
</organism>
<sequence length="153" mass="16866">MSAGNLSAAQRALRRREAQIAQDESLARFLAGRHQAAPSARPRPNPESESDGNLGHERRVRQRREDREPDTDEPMQVGDDGQPILANNVTNENIPSTPPITRSAPQLPNDMPPVVPELDEDTTPGLDAKIDDLRITAEFIEALRTATLENSNM</sequence>